<evidence type="ECO:0000313" key="9">
    <source>
        <dbReference type="Proteomes" id="UP000054350"/>
    </source>
</evidence>
<dbReference type="Gene3D" id="2.60.120.330">
    <property type="entry name" value="B-lactam Antibiotic, Isopenicillin N Synthase, Chain"/>
    <property type="match status" value="1"/>
</dbReference>
<dbReference type="OrthoDB" id="288590at2759"/>
<keyword evidence="9" id="KW-1185">Reference proteome</keyword>
<protein>
    <recommendedName>
        <fullName evidence="7">Fe2OG dioxygenase domain-containing protein</fullName>
    </recommendedName>
</protein>
<keyword evidence="3 5" id="KW-0560">Oxidoreductase</keyword>
<dbReference type="VEuPathDB" id="FungiDB:AMAG_11458"/>
<dbReference type="PROSITE" id="PS51471">
    <property type="entry name" value="FE2OG_OXY"/>
    <property type="match status" value="1"/>
</dbReference>
<gene>
    <name evidence="8" type="ORF">AMAG_11458</name>
</gene>
<feature type="domain" description="Fe2OG dioxygenase" evidence="7">
    <location>
        <begin position="216"/>
        <end position="341"/>
    </location>
</feature>
<dbReference type="InterPro" id="IPR005123">
    <property type="entry name" value="Oxoglu/Fe-dep_dioxygenase_dom"/>
</dbReference>
<evidence type="ECO:0000256" key="3">
    <source>
        <dbReference type="ARBA" id="ARBA00023002"/>
    </source>
</evidence>
<feature type="region of interest" description="Disordered" evidence="6">
    <location>
        <begin position="1"/>
        <end position="25"/>
    </location>
</feature>
<proteinExistence type="inferred from homology"/>
<name>A0A0L0SWZ7_ALLM3</name>
<dbReference type="GO" id="GO:0016491">
    <property type="term" value="F:oxidoreductase activity"/>
    <property type="evidence" value="ECO:0007669"/>
    <property type="project" value="UniProtKB-KW"/>
</dbReference>
<dbReference type="InterPro" id="IPR027443">
    <property type="entry name" value="IPNS-like_sf"/>
</dbReference>
<evidence type="ECO:0000259" key="7">
    <source>
        <dbReference type="PROSITE" id="PS51471"/>
    </source>
</evidence>
<evidence type="ECO:0000256" key="2">
    <source>
        <dbReference type="ARBA" id="ARBA00022723"/>
    </source>
</evidence>
<sequence>MLSTANPTATATTAPATPSKKSVPAATEDLANVPEYTTIPILDVSVALDAPATAYTEHGPRGDALRALADQMRAACTQSGFFLIKNHGVPDAQIADMVAQCRRLFALSKPEKDALRSGHNRGYFAIGEENLNPEVQVDGGDFKEGMDLGADLADQKPGEMFRGTTPYPSDAQVPGFRAACGAYFDVMSKLGRAVMRVLAVAMGQPADYFDRILTRPMTQLRLLRYPAAPPGMTESRLSCAAHTDYGGITLLAVDSPGLQVLVPNSTTGTATDLVAHPTSRAHAPIHGGTWMRVPVVPGTLVVNIADMIARYTNRTFHSTLHRVVHAGVPHDRYSIPFFFDMDADAVVRVLPEFMPGGKLANPEVKELFFPTPIVFEQHLQSMYNSTYGAGKREVATS</sequence>
<reference evidence="9" key="2">
    <citation type="submission" date="2009-11" db="EMBL/GenBank/DDBJ databases">
        <title>The Genome Sequence of Allomyces macrogynus strain ATCC 38327.</title>
        <authorList>
            <consortium name="The Broad Institute Genome Sequencing Platform"/>
            <person name="Russ C."/>
            <person name="Cuomo C."/>
            <person name="Shea T."/>
            <person name="Young S.K."/>
            <person name="Zeng Q."/>
            <person name="Koehrsen M."/>
            <person name="Haas B."/>
            <person name="Borodovsky M."/>
            <person name="Guigo R."/>
            <person name="Alvarado L."/>
            <person name="Berlin A."/>
            <person name="Borenstein D."/>
            <person name="Chen Z."/>
            <person name="Engels R."/>
            <person name="Freedman E."/>
            <person name="Gellesch M."/>
            <person name="Goldberg J."/>
            <person name="Griggs A."/>
            <person name="Gujja S."/>
            <person name="Heiman D."/>
            <person name="Hepburn T."/>
            <person name="Howarth C."/>
            <person name="Jen D."/>
            <person name="Larson L."/>
            <person name="Lewis B."/>
            <person name="Mehta T."/>
            <person name="Park D."/>
            <person name="Pearson M."/>
            <person name="Roberts A."/>
            <person name="Saif S."/>
            <person name="Shenoy N."/>
            <person name="Sisk P."/>
            <person name="Stolte C."/>
            <person name="Sykes S."/>
            <person name="Walk T."/>
            <person name="White J."/>
            <person name="Yandava C."/>
            <person name="Burger G."/>
            <person name="Gray M.W."/>
            <person name="Holland P.W.H."/>
            <person name="King N."/>
            <person name="Lang F.B.F."/>
            <person name="Roger A.J."/>
            <person name="Ruiz-Trillo I."/>
            <person name="Lander E."/>
            <person name="Nusbaum C."/>
        </authorList>
    </citation>
    <scope>NUCLEOTIDE SEQUENCE [LARGE SCALE GENOMIC DNA]</scope>
    <source>
        <strain evidence="9">ATCC 38327</strain>
    </source>
</reference>
<dbReference type="Proteomes" id="UP000054350">
    <property type="component" value="Unassembled WGS sequence"/>
</dbReference>
<evidence type="ECO:0000256" key="1">
    <source>
        <dbReference type="ARBA" id="ARBA00008056"/>
    </source>
</evidence>
<dbReference type="PANTHER" id="PTHR10209:SF881">
    <property type="entry name" value="FI07970P-RELATED"/>
    <property type="match status" value="1"/>
</dbReference>
<dbReference type="SUPFAM" id="SSF51197">
    <property type="entry name" value="Clavaminate synthase-like"/>
    <property type="match status" value="1"/>
</dbReference>
<dbReference type="OMA" id="EQGCFQV"/>
<dbReference type="eggNOG" id="KOG0143">
    <property type="taxonomic scope" value="Eukaryota"/>
</dbReference>
<dbReference type="PANTHER" id="PTHR10209">
    <property type="entry name" value="OXIDOREDUCTASE, 2OG-FE II OXYGENASE FAMILY PROTEIN"/>
    <property type="match status" value="1"/>
</dbReference>
<keyword evidence="4 5" id="KW-0408">Iron</keyword>
<dbReference type="GO" id="GO:0046872">
    <property type="term" value="F:metal ion binding"/>
    <property type="evidence" value="ECO:0007669"/>
    <property type="project" value="UniProtKB-KW"/>
</dbReference>
<keyword evidence="2 5" id="KW-0479">Metal-binding</keyword>
<dbReference type="InterPro" id="IPR026992">
    <property type="entry name" value="DIOX_N"/>
</dbReference>
<dbReference type="AlphaFoldDB" id="A0A0L0SWZ7"/>
<evidence type="ECO:0000313" key="8">
    <source>
        <dbReference type="EMBL" id="KNE66991.1"/>
    </source>
</evidence>
<dbReference type="PRINTS" id="PR00682">
    <property type="entry name" value="IPNSYNTHASE"/>
</dbReference>
<reference evidence="8 9" key="1">
    <citation type="submission" date="2009-11" db="EMBL/GenBank/DDBJ databases">
        <title>Annotation of Allomyces macrogynus ATCC 38327.</title>
        <authorList>
            <consortium name="The Broad Institute Genome Sequencing Platform"/>
            <person name="Russ C."/>
            <person name="Cuomo C."/>
            <person name="Burger G."/>
            <person name="Gray M.W."/>
            <person name="Holland P.W.H."/>
            <person name="King N."/>
            <person name="Lang F.B.F."/>
            <person name="Roger A.J."/>
            <person name="Ruiz-Trillo I."/>
            <person name="Young S.K."/>
            <person name="Zeng Q."/>
            <person name="Gargeya S."/>
            <person name="Fitzgerald M."/>
            <person name="Haas B."/>
            <person name="Abouelleil A."/>
            <person name="Alvarado L."/>
            <person name="Arachchi H.M."/>
            <person name="Berlin A."/>
            <person name="Chapman S.B."/>
            <person name="Gearin G."/>
            <person name="Goldberg J."/>
            <person name="Griggs A."/>
            <person name="Gujja S."/>
            <person name="Hansen M."/>
            <person name="Heiman D."/>
            <person name="Howarth C."/>
            <person name="Larimer J."/>
            <person name="Lui A."/>
            <person name="MacDonald P.J.P."/>
            <person name="McCowen C."/>
            <person name="Montmayeur A."/>
            <person name="Murphy C."/>
            <person name="Neiman D."/>
            <person name="Pearson M."/>
            <person name="Priest M."/>
            <person name="Roberts A."/>
            <person name="Saif S."/>
            <person name="Shea T."/>
            <person name="Sisk P."/>
            <person name="Stolte C."/>
            <person name="Sykes S."/>
            <person name="Wortman J."/>
            <person name="Nusbaum C."/>
            <person name="Birren B."/>
        </authorList>
    </citation>
    <scope>NUCLEOTIDE SEQUENCE [LARGE SCALE GENOMIC DNA]</scope>
    <source>
        <strain evidence="8 9">ATCC 38327</strain>
    </source>
</reference>
<evidence type="ECO:0000256" key="4">
    <source>
        <dbReference type="ARBA" id="ARBA00023004"/>
    </source>
</evidence>
<feature type="compositionally biased region" description="Low complexity" evidence="6">
    <location>
        <begin position="1"/>
        <end position="18"/>
    </location>
</feature>
<evidence type="ECO:0000256" key="6">
    <source>
        <dbReference type="SAM" id="MobiDB-lite"/>
    </source>
</evidence>
<dbReference type="STRING" id="578462.A0A0L0SWZ7"/>
<dbReference type="EMBL" id="GG745351">
    <property type="protein sequence ID" value="KNE66991.1"/>
    <property type="molecule type" value="Genomic_DNA"/>
</dbReference>
<dbReference type="InterPro" id="IPR044861">
    <property type="entry name" value="IPNS-like_FE2OG_OXY"/>
</dbReference>
<evidence type="ECO:0000256" key="5">
    <source>
        <dbReference type="RuleBase" id="RU003682"/>
    </source>
</evidence>
<dbReference type="Pfam" id="PF14226">
    <property type="entry name" value="DIOX_N"/>
    <property type="match status" value="1"/>
</dbReference>
<organism evidence="8 9">
    <name type="scientific">Allomyces macrogynus (strain ATCC 38327)</name>
    <name type="common">Allomyces javanicus var. macrogynus</name>
    <dbReference type="NCBI Taxonomy" id="578462"/>
    <lineage>
        <taxon>Eukaryota</taxon>
        <taxon>Fungi</taxon>
        <taxon>Fungi incertae sedis</taxon>
        <taxon>Blastocladiomycota</taxon>
        <taxon>Blastocladiomycetes</taxon>
        <taxon>Blastocladiales</taxon>
        <taxon>Blastocladiaceae</taxon>
        <taxon>Allomyces</taxon>
    </lineage>
</organism>
<accession>A0A0L0SWZ7</accession>
<comment type="similarity">
    <text evidence="1 5">Belongs to the iron/ascorbate-dependent oxidoreductase family.</text>
</comment>
<dbReference type="Pfam" id="PF03171">
    <property type="entry name" value="2OG-FeII_Oxy"/>
    <property type="match status" value="1"/>
</dbReference>